<sequence>MFPIRKVPNVKNYLSSNGYRPVFLPFIGPTGPTGPFGDTGTTGPRGEPGLIGIKGDTGATGPKGEPGLIGIKGDTGATGPRGEPGLIGIKGDTGATGPSGAVFSINQSVSGNTLKKNSILYNTPTVISKSNILAKLDTASTKGVQRYTFGNAIDGLWVTGGSNGQGMILYSYDGESWHYNPTTFSFSEKCNTVEWNGFVWVAGGGPYNPVNSPYTLAYSHDGINWYPVINFTFTGSCNSISWNGTMWLAGGSSNSEYQTENENVNLAYSYDGVNWKGINYGPFTHSCDVVANNGTIWMAYGTQRMYYSYDGFNWDFTVYNNYESNTPINCIAWNGIIWVAGGTPLTPDESNILSYSFDGITWNGVTTQSIFSNYVSSIGWNGSIWLAFGDSVTVGYSYDGINWLNTDFSCPFDSVTSFTWNGTMWLLTGNNSSNNFIAYSYNGVYWDVSDTSRISPVISSIGTSAFNSKRPCTITFAEGHKGYGVVDIVSLTGVTGGTSLTIDHSSQLDIVSDNYYNKGFSNATFTIIS</sequence>
<dbReference type="PANTHER" id="PTHR37456">
    <property type="entry name" value="SI:CH211-266K2.1"/>
    <property type="match status" value="1"/>
</dbReference>
<proteinExistence type="predicted"/>
<dbReference type="PANTHER" id="PTHR37456:SF3">
    <property type="entry name" value="COLLAGEN ALPHA-1(XXV) CHAIN"/>
    <property type="match status" value="1"/>
</dbReference>
<organism evidence="3">
    <name type="scientific">viral metagenome</name>
    <dbReference type="NCBI Taxonomy" id="1070528"/>
    <lineage>
        <taxon>unclassified sequences</taxon>
        <taxon>metagenomes</taxon>
        <taxon>organismal metagenomes</taxon>
    </lineage>
</organism>
<accession>A0A6C0E3E9</accession>
<reference evidence="3" key="1">
    <citation type="journal article" date="2020" name="Nature">
        <title>Giant virus diversity and host interactions through global metagenomics.</title>
        <authorList>
            <person name="Schulz F."/>
            <person name="Roux S."/>
            <person name="Paez-Espino D."/>
            <person name="Jungbluth S."/>
            <person name="Walsh D.A."/>
            <person name="Denef V.J."/>
            <person name="McMahon K.D."/>
            <person name="Konstantinidis K.T."/>
            <person name="Eloe-Fadrosh E.A."/>
            <person name="Kyrpides N.C."/>
            <person name="Woyke T."/>
        </authorList>
    </citation>
    <scope>NUCLEOTIDE SEQUENCE</scope>
    <source>
        <strain evidence="3">GVMAG-M-3300023179-114</strain>
    </source>
</reference>
<evidence type="ECO:0000256" key="2">
    <source>
        <dbReference type="SAM" id="MobiDB-lite"/>
    </source>
</evidence>
<dbReference type="Pfam" id="PF01391">
    <property type="entry name" value="Collagen"/>
    <property type="match status" value="1"/>
</dbReference>
<dbReference type="InterPro" id="IPR050938">
    <property type="entry name" value="Collagen_Structural_Proteins"/>
</dbReference>
<dbReference type="AlphaFoldDB" id="A0A6C0E3E9"/>
<evidence type="ECO:0000313" key="3">
    <source>
        <dbReference type="EMBL" id="QHT22809.1"/>
    </source>
</evidence>
<feature type="region of interest" description="Disordered" evidence="2">
    <location>
        <begin position="55"/>
        <end position="80"/>
    </location>
</feature>
<dbReference type="SUPFAM" id="SSF110296">
    <property type="entry name" value="Oligoxyloglucan reducing end-specific cellobiohydrolase"/>
    <property type="match status" value="1"/>
</dbReference>
<keyword evidence="1" id="KW-0677">Repeat</keyword>
<protein>
    <recommendedName>
        <fullName evidence="4">Collagen-like protein</fullName>
    </recommendedName>
</protein>
<evidence type="ECO:0008006" key="4">
    <source>
        <dbReference type="Google" id="ProtNLM"/>
    </source>
</evidence>
<evidence type="ECO:0000256" key="1">
    <source>
        <dbReference type="ARBA" id="ARBA00022737"/>
    </source>
</evidence>
<name>A0A6C0E3E9_9ZZZZ</name>
<dbReference type="EMBL" id="MN739721">
    <property type="protein sequence ID" value="QHT22809.1"/>
    <property type="molecule type" value="Genomic_DNA"/>
</dbReference>
<dbReference type="InterPro" id="IPR008160">
    <property type="entry name" value="Collagen"/>
</dbReference>